<evidence type="ECO:0000313" key="2">
    <source>
        <dbReference type="Proteomes" id="UP001595755"/>
    </source>
</evidence>
<evidence type="ECO:0008006" key="3">
    <source>
        <dbReference type="Google" id="ProtNLM"/>
    </source>
</evidence>
<dbReference type="EMBL" id="JBHSED010000005">
    <property type="protein sequence ID" value="MFC4302815.1"/>
    <property type="molecule type" value="Genomic_DNA"/>
</dbReference>
<accession>A0ABV8S660</accession>
<keyword evidence="2" id="KW-1185">Reference proteome</keyword>
<name>A0ABV8S660_9BACL</name>
<evidence type="ECO:0000313" key="1">
    <source>
        <dbReference type="EMBL" id="MFC4302815.1"/>
    </source>
</evidence>
<reference evidence="2" key="1">
    <citation type="journal article" date="2019" name="Int. J. Syst. Evol. Microbiol.">
        <title>The Global Catalogue of Microorganisms (GCM) 10K type strain sequencing project: providing services to taxonomists for standard genome sequencing and annotation.</title>
        <authorList>
            <consortium name="The Broad Institute Genomics Platform"/>
            <consortium name="The Broad Institute Genome Sequencing Center for Infectious Disease"/>
            <person name="Wu L."/>
            <person name="Ma J."/>
        </authorList>
    </citation>
    <scope>NUCLEOTIDE SEQUENCE [LARGE SCALE GENOMIC DNA]</scope>
    <source>
        <strain evidence="2">CGMCC 4.1641</strain>
    </source>
</reference>
<gene>
    <name evidence="1" type="ORF">ACFO1S_05075</name>
</gene>
<proteinExistence type="predicted"/>
<dbReference type="RefSeq" id="WP_204603318.1">
    <property type="nucleotide sequence ID" value="NZ_JBHSED010000005.1"/>
</dbReference>
<dbReference type="Proteomes" id="UP001595755">
    <property type="component" value="Unassembled WGS sequence"/>
</dbReference>
<comment type="caution">
    <text evidence="1">The sequence shown here is derived from an EMBL/GenBank/DDBJ whole genome shotgun (WGS) entry which is preliminary data.</text>
</comment>
<protein>
    <recommendedName>
        <fullName evidence="3">WXG100 family type VII secretion target</fullName>
    </recommendedName>
</protein>
<organism evidence="1 2">
    <name type="scientific">Cohnella boryungensis</name>
    <dbReference type="NCBI Taxonomy" id="768479"/>
    <lineage>
        <taxon>Bacteria</taxon>
        <taxon>Bacillati</taxon>
        <taxon>Bacillota</taxon>
        <taxon>Bacilli</taxon>
        <taxon>Bacillales</taxon>
        <taxon>Paenibacillaceae</taxon>
        <taxon>Cohnella</taxon>
    </lineage>
</organism>
<sequence>MGGKTKLLDLEQLEKLYAESRSYEQRVNTGLQVIQKELNKLNELSIRNAVARERGHEWKKAVSLADNAVAALKENFEQTKRFIEVKLAGAVNLSPVRAHSSSPARQPRLAAAIPIDGKLKK</sequence>